<keyword evidence="3" id="KW-1185">Reference proteome</keyword>
<accession>B9S2M1</accession>
<dbReference type="InterPro" id="IPR006566">
    <property type="entry name" value="FBD"/>
</dbReference>
<sequence>MVPPYSIMGSASKWQKCCEIGNEDRISKLPEPIQGHILSFLFTNEAVKTSICARDGGSSGPHFPFYLFMIIPVEAWIKAAITHNVEEIELSITRRGTRTPPLVQLPQLLFCCVSIKVLKLLVKDMSSNASLRNEWSKLPDIFIISPNLRVLIFPKLYRHKIPCKALNKESALSKCLKSSLERLEFIGFTGIILEMEIVEYLLTNTLRSIRISTRLPNRTKEES</sequence>
<dbReference type="InterPro" id="IPR050232">
    <property type="entry name" value="FBL13/AtMIF1-like"/>
</dbReference>
<feature type="domain" description="FBD" evidence="1">
    <location>
        <begin position="173"/>
        <end position="205"/>
    </location>
</feature>
<dbReference type="Proteomes" id="UP000008311">
    <property type="component" value="Unassembled WGS sequence"/>
</dbReference>
<dbReference type="Pfam" id="PF08387">
    <property type="entry name" value="FBD"/>
    <property type="match status" value="1"/>
</dbReference>
<evidence type="ECO:0000313" key="3">
    <source>
        <dbReference type="Proteomes" id="UP000008311"/>
    </source>
</evidence>
<evidence type="ECO:0000313" key="2">
    <source>
        <dbReference type="EMBL" id="EEF42152.1"/>
    </source>
</evidence>
<evidence type="ECO:0000259" key="1">
    <source>
        <dbReference type="Pfam" id="PF08387"/>
    </source>
</evidence>
<dbReference type="InParanoid" id="B9S2M1"/>
<dbReference type="PANTHER" id="PTHR31900:SF32">
    <property type="entry name" value="F-BOX_RNI_FBD-LIKE DOMAIN PROTEIN"/>
    <property type="match status" value="1"/>
</dbReference>
<dbReference type="PANTHER" id="PTHR31900">
    <property type="entry name" value="F-BOX/RNI SUPERFAMILY PROTEIN-RELATED"/>
    <property type="match status" value="1"/>
</dbReference>
<organism evidence="2 3">
    <name type="scientific">Ricinus communis</name>
    <name type="common">Castor bean</name>
    <dbReference type="NCBI Taxonomy" id="3988"/>
    <lineage>
        <taxon>Eukaryota</taxon>
        <taxon>Viridiplantae</taxon>
        <taxon>Streptophyta</taxon>
        <taxon>Embryophyta</taxon>
        <taxon>Tracheophyta</taxon>
        <taxon>Spermatophyta</taxon>
        <taxon>Magnoliopsida</taxon>
        <taxon>eudicotyledons</taxon>
        <taxon>Gunneridae</taxon>
        <taxon>Pentapetalae</taxon>
        <taxon>rosids</taxon>
        <taxon>fabids</taxon>
        <taxon>Malpighiales</taxon>
        <taxon>Euphorbiaceae</taxon>
        <taxon>Acalyphoideae</taxon>
        <taxon>Acalypheae</taxon>
        <taxon>Ricinus</taxon>
    </lineage>
</organism>
<name>B9S2M1_RICCO</name>
<gene>
    <name evidence="2" type="ORF">RCOM_1210010</name>
</gene>
<reference evidence="3" key="1">
    <citation type="journal article" date="2010" name="Nat. Biotechnol.">
        <title>Draft genome sequence of the oilseed species Ricinus communis.</title>
        <authorList>
            <person name="Chan A.P."/>
            <person name="Crabtree J."/>
            <person name="Zhao Q."/>
            <person name="Lorenzi H."/>
            <person name="Orvis J."/>
            <person name="Puiu D."/>
            <person name="Melake-Berhan A."/>
            <person name="Jones K.M."/>
            <person name="Redman J."/>
            <person name="Chen G."/>
            <person name="Cahoon E.B."/>
            <person name="Gedil M."/>
            <person name="Stanke M."/>
            <person name="Haas B.J."/>
            <person name="Wortman J.R."/>
            <person name="Fraser-Liggett C.M."/>
            <person name="Ravel J."/>
            <person name="Rabinowicz P.D."/>
        </authorList>
    </citation>
    <scope>NUCLEOTIDE SEQUENCE [LARGE SCALE GENOMIC DNA]</scope>
    <source>
        <strain evidence="3">cv. Hale</strain>
    </source>
</reference>
<protein>
    <recommendedName>
        <fullName evidence="1">FBD domain-containing protein</fullName>
    </recommendedName>
</protein>
<dbReference type="AlphaFoldDB" id="B9S2M1"/>
<dbReference type="EMBL" id="EQ973852">
    <property type="protein sequence ID" value="EEF42152.1"/>
    <property type="molecule type" value="Genomic_DNA"/>
</dbReference>
<proteinExistence type="predicted"/>